<dbReference type="AlphaFoldDB" id="A0A2T1LZN7"/>
<dbReference type="GO" id="GO:0016829">
    <property type="term" value="F:lyase activity"/>
    <property type="evidence" value="ECO:0007669"/>
    <property type="project" value="UniProtKB-KW"/>
</dbReference>
<dbReference type="EMBL" id="PXOH01000006">
    <property type="protein sequence ID" value="PSF37873.1"/>
    <property type="molecule type" value="Genomic_DNA"/>
</dbReference>
<dbReference type="Proteomes" id="UP000239001">
    <property type="component" value="Unassembled WGS sequence"/>
</dbReference>
<dbReference type="InterPro" id="IPR012674">
    <property type="entry name" value="Calycin"/>
</dbReference>
<dbReference type="Gene3D" id="2.40.128.20">
    <property type="match status" value="1"/>
</dbReference>
<organism evidence="4 5">
    <name type="scientific">Aphanothece hegewaldii CCALA 016</name>
    <dbReference type="NCBI Taxonomy" id="2107694"/>
    <lineage>
        <taxon>Bacteria</taxon>
        <taxon>Bacillati</taxon>
        <taxon>Cyanobacteriota</taxon>
        <taxon>Cyanophyceae</taxon>
        <taxon>Oscillatoriophycideae</taxon>
        <taxon>Chroococcales</taxon>
        <taxon>Aphanothecaceae</taxon>
        <taxon>Aphanothece</taxon>
    </lineage>
</organism>
<evidence type="ECO:0000313" key="5">
    <source>
        <dbReference type="Proteomes" id="UP000239001"/>
    </source>
</evidence>
<evidence type="ECO:0000256" key="3">
    <source>
        <dbReference type="HAMAP-Rule" id="MF_01459"/>
    </source>
</evidence>
<dbReference type="Pfam" id="PF09367">
    <property type="entry name" value="CpeS"/>
    <property type="match status" value="1"/>
</dbReference>
<evidence type="ECO:0000313" key="4">
    <source>
        <dbReference type="EMBL" id="PSF37873.1"/>
    </source>
</evidence>
<dbReference type="CDD" id="cd16339">
    <property type="entry name" value="CpcS"/>
    <property type="match status" value="1"/>
</dbReference>
<keyword evidence="5" id="KW-1185">Reference proteome</keyword>
<comment type="caution">
    <text evidence="4">The sequence shown here is derived from an EMBL/GenBank/DDBJ whole genome shotgun (WGS) entry which is preliminary data.</text>
</comment>
<protein>
    <recommendedName>
        <fullName evidence="3">Chromophore lyase CpcS/CpeS</fullName>
        <ecNumber evidence="3">4.-.-.-</ecNumber>
    </recommendedName>
</protein>
<evidence type="ECO:0000256" key="2">
    <source>
        <dbReference type="ARBA" id="ARBA00023239"/>
    </source>
</evidence>
<reference evidence="4 5" key="1">
    <citation type="submission" date="2018-03" db="EMBL/GenBank/DDBJ databases">
        <title>The ancient ancestry and fast evolution of plastids.</title>
        <authorList>
            <person name="Moore K.R."/>
            <person name="Magnabosco C."/>
            <person name="Momper L."/>
            <person name="Gold D.A."/>
            <person name="Bosak T."/>
            <person name="Fournier G.P."/>
        </authorList>
    </citation>
    <scope>NUCLEOTIDE SEQUENCE [LARGE SCALE GENOMIC DNA]</scope>
    <source>
        <strain evidence="4 5">CCALA 016</strain>
    </source>
</reference>
<comment type="function">
    <text evidence="3">Covalently attaches a chromophore to Cys residue(s) of phycobiliproteins.</text>
</comment>
<accession>A0A2T1LZN7</accession>
<gene>
    <name evidence="3" type="primary">cpcS</name>
    <name evidence="4" type="ORF">C7H19_07785</name>
</gene>
<proteinExistence type="inferred from homology"/>
<dbReference type="OrthoDB" id="554080at2"/>
<dbReference type="RefSeq" id="WP_106456314.1">
    <property type="nucleotide sequence ID" value="NZ_PXOH01000006.1"/>
</dbReference>
<dbReference type="EC" id="4.-.-.-" evidence="3"/>
<dbReference type="GO" id="GO:0017006">
    <property type="term" value="P:protein-tetrapyrrole linkage"/>
    <property type="evidence" value="ECO:0007669"/>
    <property type="project" value="UniProtKB-UniRule"/>
</dbReference>
<evidence type="ECO:0000256" key="1">
    <source>
        <dbReference type="ARBA" id="ARBA00010681"/>
    </source>
</evidence>
<comment type="similarity">
    <text evidence="1 3">Belongs to the CpcS/CpeS biliprotein lyase family.</text>
</comment>
<sequence>MDIKEIIELCSGKWFSQRTSFQSKTESSKAEITVEFLASDHPEIVKLCEKSQIKPEMTLGGSKTSWDNSVDWGKPKQTGHTLIVWIPETNHTANGQILRYLSQGQIYTKGQYSLGKDEALTLSIDETNRHSEERISFASPNLRLRTNIVKLSDGTSQMAFYSEIRKVS</sequence>
<keyword evidence="2 3" id="KW-0456">Lyase</keyword>
<dbReference type="HAMAP" id="MF_01459">
    <property type="entry name" value="Chrphore_lyase_CpxS"/>
    <property type="match status" value="1"/>
</dbReference>
<reference evidence="4 5" key="2">
    <citation type="submission" date="2018-03" db="EMBL/GenBank/DDBJ databases">
        <authorList>
            <person name="Keele B.F."/>
        </authorList>
    </citation>
    <scope>NUCLEOTIDE SEQUENCE [LARGE SCALE GENOMIC DNA]</scope>
    <source>
        <strain evidence="4 5">CCALA 016</strain>
    </source>
</reference>
<dbReference type="InterPro" id="IPR018536">
    <property type="entry name" value="CpcS/CpeS"/>
</dbReference>
<name>A0A2T1LZN7_9CHRO</name>